<dbReference type="EMBL" id="GBRH01258635">
    <property type="protein sequence ID" value="JAD39260.1"/>
    <property type="molecule type" value="Transcribed_RNA"/>
</dbReference>
<name>A0A0A8ZR76_ARUDO</name>
<organism evidence="1">
    <name type="scientific">Arundo donax</name>
    <name type="common">Giant reed</name>
    <name type="synonym">Donax arundinaceus</name>
    <dbReference type="NCBI Taxonomy" id="35708"/>
    <lineage>
        <taxon>Eukaryota</taxon>
        <taxon>Viridiplantae</taxon>
        <taxon>Streptophyta</taxon>
        <taxon>Embryophyta</taxon>
        <taxon>Tracheophyta</taxon>
        <taxon>Spermatophyta</taxon>
        <taxon>Magnoliopsida</taxon>
        <taxon>Liliopsida</taxon>
        <taxon>Poales</taxon>
        <taxon>Poaceae</taxon>
        <taxon>PACMAD clade</taxon>
        <taxon>Arundinoideae</taxon>
        <taxon>Arundineae</taxon>
        <taxon>Arundo</taxon>
    </lineage>
</organism>
<reference evidence="1" key="2">
    <citation type="journal article" date="2015" name="Data Brief">
        <title>Shoot transcriptome of the giant reed, Arundo donax.</title>
        <authorList>
            <person name="Barrero R.A."/>
            <person name="Guerrero F.D."/>
            <person name="Moolhuijzen P."/>
            <person name="Goolsby J.A."/>
            <person name="Tidwell J."/>
            <person name="Bellgard S.E."/>
            <person name="Bellgard M.I."/>
        </authorList>
    </citation>
    <scope>NUCLEOTIDE SEQUENCE</scope>
    <source>
        <tissue evidence="1">Shoot tissue taken approximately 20 cm above the soil surface</tissue>
    </source>
</reference>
<sequence>MMMLVHRLSILRSQQLFMNTWCSNILLQFFLDAVSLQSDEDMIIEKMVMYFMMMVQLI</sequence>
<protein>
    <submittedName>
        <fullName evidence="1">Uncharacterized protein</fullName>
    </submittedName>
</protein>
<reference evidence="1" key="1">
    <citation type="submission" date="2014-09" db="EMBL/GenBank/DDBJ databases">
        <authorList>
            <person name="Magalhaes I.L.F."/>
            <person name="Oliveira U."/>
            <person name="Santos F.R."/>
            <person name="Vidigal T.H.D.A."/>
            <person name="Brescovit A.D."/>
            <person name="Santos A.J."/>
        </authorList>
    </citation>
    <scope>NUCLEOTIDE SEQUENCE</scope>
    <source>
        <tissue evidence="1">Shoot tissue taken approximately 20 cm above the soil surface</tissue>
    </source>
</reference>
<evidence type="ECO:0000313" key="1">
    <source>
        <dbReference type="EMBL" id="JAD39260.1"/>
    </source>
</evidence>
<dbReference type="AlphaFoldDB" id="A0A0A8ZR76"/>
<proteinExistence type="predicted"/>
<accession>A0A0A8ZR76</accession>